<dbReference type="Proteomes" id="UP001596162">
    <property type="component" value="Unassembled WGS sequence"/>
</dbReference>
<dbReference type="Pfam" id="PF13712">
    <property type="entry name" value="Glyco_tranf_2_5"/>
    <property type="match status" value="1"/>
</dbReference>
<dbReference type="RefSeq" id="WP_376860306.1">
    <property type="nucleotide sequence ID" value="NZ_JBHSLA010000003.1"/>
</dbReference>
<organism evidence="2 3">
    <name type="scientific">Bizionia hallyeonensis</name>
    <dbReference type="NCBI Taxonomy" id="1123757"/>
    <lineage>
        <taxon>Bacteria</taxon>
        <taxon>Pseudomonadati</taxon>
        <taxon>Bacteroidota</taxon>
        <taxon>Flavobacteriia</taxon>
        <taxon>Flavobacteriales</taxon>
        <taxon>Flavobacteriaceae</taxon>
        <taxon>Bizionia</taxon>
    </lineage>
</organism>
<feature type="domain" description="Streptomycin biosynthesis protein StrF" evidence="1">
    <location>
        <begin position="16"/>
        <end position="201"/>
    </location>
</feature>
<keyword evidence="3" id="KW-1185">Reference proteome</keyword>
<dbReference type="Gene3D" id="3.90.550.10">
    <property type="entry name" value="Spore Coat Polysaccharide Biosynthesis Protein SpsA, Chain A"/>
    <property type="match status" value="1"/>
</dbReference>
<proteinExistence type="predicted"/>
<name>A0ABW0C5Y6_9FLAO</name>
<evidence type="ECO:0000313" key="3">
    <source>
        <dbReference type="Proteomes" id="UP001596162"/>
    </source>
</evidence>
<dbReference type="InterPro" id="IPR029044">
    <property type="entry name" value="Nucleotide-diphossugar_trans"/>
</dbReference>
<dbReference type="SUPFAM" id="SSF53448">
    <property type="entry name" value="Nucleotide-diphospho-sugar transferases"/>
    <property type="match status" value="1"/>
</dbReference>
<accession>A0ABW0C5Y6</accession>
<protein>
    <submittedName>
        <fullName evidence="2">Glycosyltransferase</fullName>
    </submittedName>
</protein>
<gene>
    <name evidence="2" type="ORF">ACFPH8_09005</name>
</gene>
<comment type="caution">
    <text evidence="2">The sequence shown here is derived from an EMBL/GenBank/DDBJ whole genome shotgun (WGS) entry which is preliminary data.</text>
</comment>
<dbReference type="EMBL" id="JBHSLA010000003">
    <property type="protein sequence ID" value="MFC5195463.1"/>
    <property type="molecule type" value="Genomic_DNA"/>
</dbReference>
<sequence length="268" mass="30548">MISIIISTYQPTYCKALHDNIAETIGDVDYEVISIDNPGIMGICEAYNTGAKRARYPYLCFVHEDVLFQTPNWGLHLIAHFDDPDVGAIGVAGSAYKSYVPTTWSVFKPYIAMNLIQHFKASGTATQLYHIQPDTNTKRYQVVTLDGVFMATRQSIWQQYPFDTKTFDGFHGYDMDFSLQIGAQHSLFVVFDILLEHFSEGSPNKDWMAAAMAVSTKWKAHLPKHCMARLSETDQLQLEAQAKTALKNRLKRFGYTALYRKLLYLKYL</sequence>
<evidence type="ECO:0000259" key="1">
    <source>
        <dbReference type="Pfam" id="PF13712"/>
    </source>
</evidence>
<reference evidence="3" key="1">
    <citation type="journal article" date="2019" name="Int. J. Syst. Evol. Microbiol.">
        <title>The Global Catalogue of Microorganisms (GCM) 10K type strain sequencing project: providing services to taxonomists for standard genome sequencing and annotation.</title>
        <authorList>
            <consortium name="The Broad Institute Genomics Platform"/>
            <consortium name="The Broad Institute Genome Sequencing Center for Infectious Disease"/>
            <person name="Wu L."/>
            <person name="Ma J."/>
        </authorList>
    </citation>
    <scope>NUCLEOTIDE SEQUENCE [LARGE SCALE GENOMIC DNA]</scope>
    <source>
        <strain evidence="3">JCM 17978</strain>
    </source>
</reference>
<dbReference type="InterPro" id="IPR059123">
    <property type="entry name" value="StrF_dom"/>
</dbReference>
<evidence type="ECO:0000313" key="2">
    <source>
        <dbReference type="EMBL" id="MFC5195463.1"/>
    </source>
</evidence>